<accession>A0A7W7BSE2</accession>
<sequence length="134" mass="14416">MTLTDVERMLADRYGRGVSSSRRRLWWISVIVVAVLATAALGWSTVSGALRTVDAETTGYEVVDDHTVDVRANISIAPGTAVACAFEAQDTEHGIVGWRVVEYAASDSHLRAVVETVPTVAEATTGLVRSCWIP</sequence>
<feature type="transmembrane region" description="Helical" evidence="1">
    <location>
        <begin position="25"/>
        <end position="43"/>
    </location>
</feature>
<evidence type="ECO:0000313" key="2">
    <source>
        <dbReference type="EMBL" id="MBB4666798.1"/>
    </source>
</evidence>
<proteinExistence type="predicted"/>
<dbReference type="RefSeq" id="WP_184216664.1">
    <property type="nucleotide sequence ID" value="NZ_JACHMD010000001.1"/>
</dbReference>
<evidence type="ECO:0008006" key="4">
    <source>
        <dbReference type="Google" id="ProtNLM"/>
    </source>
</evidence>
<keyword evidence="3" id="KW-1185">Reference proteome</keyword>
<protein>
    <recommendedName>
        <fullName evidence="4">DUF4307 domain-containing protein</fullName>
    </recommendedName>
</protein>
<keyword evidence="1" id="KW-1133">Transmembrane helix</keyword>
<evidence type="ECO:0000256" key="1">
    <source>
        <dbReference type="SAM" id="Phobius"/>
    </source>
</evidence>
<keyword evidence="1" id="KW-0812">Transmembrane</keyword>
<evidence type="ECO:0000313" key="3">
    <source>
        <dbReference type="Proteomes" id="UP000573729"/>
    </source>
</evidence>
<gene>
    <name evidence="2" type="ORF">BKA24_001507</name>
</gene>
<dbReference type="Pfam" id="PF14155">
    <property type="entry name" value="DUF4307"/>
    <property type="match status" value="1"/>
</dbReference>
<dbReference type="Proteomes" id="UP000573729">
    <property type="component" value="Unassembled WGS sequence"/>
</dbReference>
<dbReference type="EMBL" id="JACHMD010000001">
    <property type="protein sequence ID" value="MBB4666798.1"/>
    <property type="molecule type" value="Genomic_DNA"/>
</dbReference>
<dbReference type="InterPro" id="IPR025443">
    <property type="entry name" value="DUF4307"/>
</dbReference>
<reference evidence="2 3" key="1">
    <citation type="submission" date="2020-08" db="EMBL/GenBank/DDBJ databases">
        <title>Sequencing the genomes of 1000 actinobacteria strains.</title>
        <authorList>
            <person name="Klenk H.-P."/>
        </authorList>
    </citation>
    <scope>NUCLEOTIDE SEQUENCE [LARGE SCALE GENOMIC DNA]</scope>
    <source>
        <strain evidence="2 3">DSM 24947</strain>
    </source>
</reference>
<organism evidence="2 3">
    <name type="scientific">Microbacterium marinum</name>
    <dbReference type="NCBI Taxonomy" id="421115"/>
    <lineage>
        <taxon>Bacteria</taxon>
        <taxon>Bacillati</taxon>
        <taxon>Actinomycetota</taxon>
        <taxon>Actinomycetes</taxon>
        <taxon>Micrococcales</taxon>
        <taxon>Microbacteriaceae</taxon>
        <taxon>Microbacterium</taxon>
    </lineage>
</organism>
<comment type="caution">
    <text evidence="2">The sequence shown here is derived from an EMBL/GenBank/DDBJ whole genome shotgun (WGS) entry which is preliminary data.</text>
</comment>
<name>A0A7W7BSE2_9MICO</name>
<dbReference type="AlphaFoldDB" id="A0A7W7BSE2"/>
<keyword evidence="1" id="KW-0472">Membrane</keyword>